<accession>A0ACB7RUA3</accession>
<gene>
    <name evidence="1" type="ORF">HPB50_002866</name>
</gene>
<sequence length="166" mass="19158">MTYQFRKSLKGGALKWRYKAGRNNNAFLGALAVEQESACAVTTDSALNEHILREERSVSLQLNRDSCNSPLVVWNAQCGGYIRSLFLNWCKTADRTMDVLWNIVKPMFFSLSTFLTPTRSLWSLGLSSHCYRRYLNLRGWQHPELFPVWFLEKNEQGVFLNVETPS</sequence>
<organism evidence="1 2">
    <name type="scientific">Hyalomma asiaticum</name>
    <name type="common">Tick</name>
    <dbReference type="NCBI Taxonomy" id="266040"/>
    <lineage>
        <taxon>Eukaryota</taxon>
        <taxon>Metazoa</taxon>
        <taxon>Ecdysozoa</taxon>
        <taxon>Arthropoda</taxon>
        <taxon>Chelicerata</taxon>
        <taxon>Arachnida</taxon>
        <taxon>Acari</taxon>
        <taxon>Parasitiformes</taxon>
        <taxon>Ixodida</taxon>
        <taxon>Ixodoidea</taxon>
        <taxon>Ixodidae</taxon>
        <taxon>Hyalomminae</taxon>
        <taxon>Hyalomma</taxon>
    </lineage>
</organism>
<evidence type="ECO:0000313" key="2">
    <source>
        <dbReference type="Proteomes" id="UP000821845"/>
    </source>
</evidence>
<keyword evidence="2" id="KW-1185">Reference proteome</keyword>
<proteinExistence type="predicted"/>
<dbReference type="EMBL" id="CM023487">
    <property type="protein sequence ID" value="KAH6925251.1"/>
    <property type="molecule type" value="Genomic_DNA"/>
</dbReference>
<comment type="caution">
    <text evidence="1">The sequence shown here is derived from an EMBL/GenBank/DDBJ whole genome shotgun (WGS) entry which is preliminary data.</text>
</comment>
<name>A0ACB7RUA3_HYAAI</name>
<dbReference type="Proteomes" id="UP000821845">
    <property type="component" value="Chromosome 7"/>
</dbReference>
<evidence type="ECO:0000313" key="1">
    <source>
        <dbReference type="EMBL" id="KAH6925251.1"/>
    </source>
</evidence>
<protein>
    <submittedName>
        <fullName evidence="1">Uncharacterized protein</fullName>
    </submittedName>
</protein>
<reference evidence="1" key="1">
    <citation type="submission" date="2020-05" db="EMBL/GenBank/DDBJ databases">
        <title>Large-scale comparative analyses of tick genomes elucidate their genetic diversity and vector capacities.</title>
        <authorList>
            <person name="Jia N."/>
            <person name="Wang J."/>
            <person name="Shi W."/>
            <person name="Du L."/>
            <person name="Sun Y."/>
            <person name="Zhan W."/>
            <person name="Jiang J."/>
            <person name="Wang Q."/>
            <person name="Zhang B."/>
            <person name="Ji P."/>
            <person name="Sakyi L.B."/>
            <person name="Cui X."/>
            <person name="Yuan T."/>
            <person name="Jiang B."/>
            <person name="Yang W."/>
            <person name="Lam T.T.-Y."/>
            <person name="Chang Q."/>
            <person name="Ding S."/>
            <person name="Wang X."/>
            <person name="Zhu J."/>
            <person name="Ruan X."/>
            <person name="Zhao L."/>
            <person name="Wei J."/>
            <person name="Que T."/>
            <person name="Du C."/>
            <person name="Cheng J."/>
            <person name="Dai P."/>
            <person name="Han X."/>
            <person name="Huang E."/>
            <person name="Gao Y."/>
            <person name="Liu J."/>
            <person name="Shao H."/>
            <person name="Ye R."/>
            <person name="Li L."/>
            <person name="Wei W."/>
            <person name="Wang X."/>
            <person name="Wang C."/>
            <person name="Yang T."/>
            <person name="Huo Q."/>
            <person name="Li W."/>
            <person name="Guo W."/>
            <person name="Chen H."/>
            <person name="Zhou L."/>
            <person name="Ni X."/>
            <person name="Tian J."/>
            <person name="Zhou Y."/>
            <person name="Sheng Y."/>
            <person name="Liu T."/>
            <person name="Pan Y."/>
            <person name="Xia L."/>
            <person name="Li J."/>
            <person name="Zhao F."/>
            <person name="Cao W."/>
        </authorList>
    </citation>
    <scope>NUCLEOTIDE SEQUENCE</scope>
    <source>
        <strain evidence="1">Hyas-2018</strain>
    </source>
</reference>